<dbReference type="EMBL" id="KV453933">
    <property type="protein sequence ID" value="ODV72682.1"/>
    <property type="molecule type" value="Genomic_DNA"/>
</dbReference>
<evidence type="ECO:0000256" key="6">
    <source>
        <dbReference type="SAM" id="Phobius"/>
    </source>
</evidence>
<evidence type="ECO:0000256" key="4">
    <source>
        <dbReference type="ARBA" id="ARBA00022989"/>
    </source>
</evidence>
<dbReference type="InterPro" id="IPR045225">
    <property type="entry name" value="Uracil/uridine/allantoin_perm"/>
</dbReference>
<feature type="transmembrane region" description="Helical" evidence="6">
    <location>
        <begin position="228"/>
        <end position="246"/>
    </location>
</feature>
<dbReference type="PANTHER" id="PTHR30618">
    <property type="entry name" value="NCS1 FAMILY PURINE/PYRIMIDINE TRANSPORTER"/>
    <property type="match status" value="1"/>
</dbReference>
<evidence type="ECO:0000256" key="3">
    <source>
        <dbReference type="ARBA" id="ARBA00022692"/>
    </source>
</evidence>
<dbReference type="Proteomes" id="UP000094389">
    <property type="component" value="Unassembled WGS sequence"/>
</dbReference>
<accession>A0A1E4RZL3</accession>
<reference evidence="7 8" key="1">
    <citation type="journal article" date="2016" name="Proc. Natl. Acad. Sci. U.S.A.">
        <title>Comparative genomics of biotechnologically important yeasts.</title>
        <authorList>
            <person name="Riley R."/>
            <person name="Haridas S."/>
            <person name="Wolfe K.H."/>
            <person name="Lopes M.R."/>
            <person name="Hittinger C.T."/>
            <person name="Goeker M."/>
            <person name="Salamov A.A."/>
            <person name="Wisecaver J.H."/>
            <person name="Long T.M."/>
            <person name="Calvey C.H."/>
            <person name="Aerts A.L."/>
            <person name="Barry K.W."/>
            <person name="Choi C."/>
            <person name="Clum A."/>
            <person name="Coughlan A.Y."/>
            <person name="Deshpande S."/>
            <person name="Douglass A.P."/>
            <person name="Hanson S.J."/>
            <person name="Klenk H.-P."/>
            <person name="LaButti K.M."/>
            <person name="Lapidus A."/>
            <person name="Lindquist E.A."/>
            <person name="Lipzen A.M."/>
            <person name="Meier-Kolthoff J.P."/>
            <person name="Ohm R.A."/>
            <person name="Otillar R.P."/>
            <person name="Pangilinan J.L."/>
            <person name="Peng Y."/>
            <person name="Rokas A."/>
            <person name="Rosa C.A."/>
            <person name="Scheuner C."/>
            <person name="Sibirny A.A."/>
            <person name="Slot J.C."/>
            <person name="Stielow J.B."/>
            <person name="Sun H."/>
            <person name="Kurtzman C.P."/>
            <person name="Blackwell M."/>
            <person name="Grigoriev I.V."/>
            <person name="Jeffries T.W."/>
        </authorList>
    </citation>
    <scope>NUCLEOTIDE SEQUENCE [LARGE SCALE GENOMIC DNA]</scope>
    <source>
        <strain evidence="8">ATCC 18201 / CBS 1600 / BCRC 20928 / JCM 3617 / NBRC 0987 / NRRL Y-1542</strain>
    </source>
</reference>
<evidence type="ECO:0000256" key="1">
    <source>
        <dbReference type="ARBA" id="ARBA00004141"/>
    </source>
</evidence>
<evidence type="ECO:0000313" key="7">
    <source>
        <dbReference type="EMBL" id="ODV72682.1"/>
    </source>
</evidence>
<keyword evidence="5 6" id="KW-0472">Membrane</keyword>
<gene>
    <name evidence="7" type="ORF">CYBJADRAFT_168227</name>
</gene>
<dbReference type="InterPro" id="IPR001248">
    <property type="entry name" value="Pur-cyt_permease"/>
</dbReference>
<dbReference type="GeneID" id="30989671"/>
<feature type="transmembrane region" description="Helical" evidence="6">
    <location>
        <begin position="306"/>
        <end position="326"/>
    </location>
</feature>
<dbReference type="AlphaFoldDB" id="A0A1E4RZL3"/>
<dbReference type="RefSeq" id="XP_020069721.1">
    <property type="nucleotide sequence ID" value="XM_020215275.1"/>
</dbReference>
<comment type="similarity">
    <text evidence="2">Belongs to the purine-cytosine permease (2.A.39) family.</text>
</comment>
<proteinExistence type="inferred from homology"/>
<feature type="transmembrane region" description="Helical" evidence="6">
    <location>
        <begin position="140"/>
        <end position="162"/>
    </location>
</feature>
<keyword evidence="3 6" id="KW-0812">Transmembrane</keyword>
<feature type="transmembrane region" description="Helical" evidence="6">
    <location>
        <begin position="396"/>
        <end position="414"/>
    </location>
</feature>
<dbReference type="InterPro" id="IPR012681">
    <property type="entry name" value="NCS1"/>
</dbReference>
<dbReference type="GO" id="GO:0015205">
    <property type="term" value="F:nucleobase transmembrane transporter activity"/>
    <property type="evidence" value="ECO:0007669"/>
    <property type="project" value="TreeGrafter"/>
</dbReference>
<organism evidence="7 8">
    <name type="scientific">Cyberlindnera jadinii (strain ATCC 18201 / CBS 1600 / BCRC 20928 / JCM 3617 / NBRC 0987 / NRRL Y-1542)</name>
    <name type="common">Torula yeast</name>
    <name type="synonym">Candida utilis</name>
    <dbReference type="NCBI Taxonomy" id="983966"/>
    <lineage>
        <taxon>Eukaryota</taxon>
        <taxon>Fungi</taxon>
        <taxon>Dikarya</taxon>
        <taxon>Ascomycota</taxon>
        <taxon>Saccharomycotina</taxon>
        <taxon>Saccharomycetes</taxon>
        <taxon>Phaffomycetales</taxon>
        <taxon>Phaffomycetaceae</taxon>
        <taxon>Cyberlindnera</taxon>
    </lineage>
</organism>
<feature type="transmembrane region" description="Helical" evidence="6">
    <location>
        <begin position="476"/>
        <end position="498"/>
    </location>
</feature>
<evidence type="ECO:0000313" key="8">
    <source>
        <dbReference type="Proteomes" id="UP000094389"/>
    </source>
</evidence>
<keyword evidence="4 6" id="KW-1133">Transmembrane helix</keyword>
<feature type="transmembrane region" description="Helical" evidence="6">
    <location>
        <begin position="426"/>
        <end position="445"/>
    </location>
</feature>
<dbReference type="FunFam" id="1.10.4160.10:FF:000001">
    <property type="entry name" value="Uracil permease, putative"/>
    <property type="match status" value="1"/>
</dbReference>
<dbReference type="Pfam" id="PF02133">
    <property type="entry name" value="Transp_cyt_pur"/>
    <property type="match status" value="1"/>
</dbReference>
<dbReference type="Gene3D" id="1.10.4160.10">
    <property type="entry name" value="Hydantoin permease"/>
    <property type="match status" value="1"/>
</dbReference>
<feature type="transmembrane region" description="Helical" evidence="6">
    <location>
        <begin position="198"/>
        <end position="216"/>
    </location>
</feature>
<evidence type="ECO:0000256" key="2">
    <source>
        <dbReference type="ARBA" id="ARBA00008974"/>
    </source>
</evidence>
<dbReference type="OrthoDB" id="2018619at2759"/>
<dbReference type="OMA" id="WGSFWPI"/>
<keyword evidence="8" id="KW-1185">Reference proteome</keyword>
<feature type="transmembrane region" description="Helical" evidence="6">
    <location>
        <begin position="355"/>
        <end position="375"/>
    </location>
</feature>
<name>A0A1E4RZL3_CYBJN</name>
<feature type="transmembrane region" description="Helical" evidence="6">
    <location>
        <begin position="98"/>
        <end position="120"/>
    </location>
</feature>
<dbReference type="PANTHER" id="PTHR30618:SF2">
    <property type="entry name" value="ALLANTOIN PERMEASE-RELATED"/>
    <property type="match status" value="1"/>
</dbReference>
<dbReference type="CDD" id="cd11482">
    <property type="entry name" value="SLC-NCS1sbd_NRT1-like"/>
    <property type="match status" value="1"/>
</dbReference>
<feature type="transmembrane region" description="Helical" evidence="6">
    <location>
        <begin position="504"/>
        <end position="528"/>
    </location>
</feature>
<feature type="transmembrane region" description="Helical" evidence="6">
    <location>
        <begin position="266"/>
        <end position="286"/>
    </location>
</feature>
<dbReference type="NCBIfam" id="TIGR00800">
    <property type="entry name" value="ncs1"/>
    <property type="match status" value="1"/>
</dbReference>
<comment type="subcellular location">
    <subcellularLocation>
        <location evidence="1">Membrane</location>
        <topology evidence="1">Multi-pass membrane protein</topology>
    </subcellularLocation>
</comment>
<evidence type="ECO:0008006" key="9">
    <source>
        <dbReference type="Google" id="ProtNLM"/>
    </source>
</evidence>
<sequence>MEKVEFDSIKSQETELTGNLPETENQSLQKRFWTWLSLHDSDLSLTVSEQFLINQDLQPVFDEHERPWSWYNFVFLWVSESFNINTWQIASTGVQAGLSWWECWISVWLGYFFLSVFVSISQRVGSHYHISFPVSCRASFGTFGSIWPVLNRVVMAFVWYSVQAWLGSECVQLMLKSIFGADLDTRIHNGIPNSGTTTFQFMCYFLFSLFSLPFIYCRPQTVRHLFTAKAYFCSTAGIAFLVWTIVRAHGIGPVIHEQTALSTSDHAWAFINSTMSSLSNFSTFILNAPDFSRLAKRPKDSSLSQFVAIPICFATTSLIGILASSASKSLYGEVYWSPLDLLTRYVEDYTPGDRAGVFFISAAFALAQVGTNISANSISAGTDGSALLPRFINIRRGGFVCAAVAFAICPWHFMSSSANFTTYLSAYSVFLSAIAGVIAADYLVVRRGYINVFHLYQHGADKNYSYNRFGINWRAYAAYICGIMPNVVGFVGACGAKVPIGATYVYNVSFFSGYLTSFGVYCLLVYFFPVPGMPEKDFLKRRGWYESSGNYQVEYFYDEIKYDHPNDFIKSHGKLFG</sequence>
<dbReference type="GO" id="GO:0005886">
    <property type="term" value="C:plasma membrane"/>
    <property type="evidence" value="ECO:0007669"/>
    <property type="project" value="TreeGrafter"/>
</dbReference>
<protein>
    <recommendedName>
        <fullName evidence="9">Uracil permease</fullName>
    </recommendedName>
</protein>
<evidence type="ECO:0000256" key="5">
    <source>
        <dbReference type="ARBA" id="ARBA00023136"/>
    </source>
</evidence>